<evidence type="ECO:0000256" key="11">
    <source>
        <dbReference type="ARBA" id="ARBA00022967"/>
    </source>
</evidence>
<evidence type="ECO:0000256" key="16">
    <source>
        <dbReference type="RuleBase" id="RU362081"/>
    </source>
</evidence>
<keyword evidence="3 16" id="KW-1003">Cell membrane</keyword>
<dbReference type="SUPFAM" id="SSF81665">
    <property type="entry name" value="Calcium ATPase, transmembrane domain M"/>
    <property type="match status" value="1"/>
</dbReference>
<dbReference type="GO" id="GO:0046872">
    <property type="term" value="F:metal ion binding"/>
    <property type="evidence" value="ECO:0007669"/>
    <property type="project" value="UniProtKB-KW"/>
</dbReference>
<dbReference type="InterPro" id="IPR023214">
    <property type="entry name" value="HAD_sf"/>
</dbReference>
<organism evidence="18 19">
    <name type="scientific">Helicobacter canis</name>
    <dbReference type="NCBI Taxonomy" id="29419"/>
    <lineage>
        <taxon>Bacteria</taxon>
        <taxon>Pseudomonadati</taxon>
        <taxon>Campylobacterota</taxon>
        <taxon>Epsilonproteobacteria</taxon>
        <taxon>Campylobacterales</taxon>
        <taxon>Helicobacteraceae</taxon>
        <taxon>Helicobacter</taxon>
    </lineage>
</organism>
<evidence type="ECO:0000256" key="6">
    <source>
        <dbReference type="ARBA" id="ARBA00022692"/>
    </source>
</evidence>
<reference evidence="18 19" key="1">
    <citation type="submission" date="2019-09" db="EMBL/GenBank/DDBJ databases">
        <title>Draft genome sequence of various Type strains from the CCUG.</title>
        <authorList>
            <person name="Pineiro-Iglesias B."/>
            <person name="Tunovic T."/>
            <person name="Unosson C."/>
            <person name="Inganas E."/>
            <person name="Ohlen M."/>
            <person name="Cardew S."/>
            <person name="Jensie-Markopoulos S."/>
            <person name="Salva-Serra F."/>
            <person name="Jaen-Luchoro D."/>
            <person name="Karlsson R."/>
            <person name="Svensson-Stadler L."/>
            <person name="Chun J."/>
            <person name="Moore E."/>
        </authorList>
    </citation>
    <scope>NUCLEOTIDE SEQUENCE [LARGE SCALE GENOMIC DNA]</scope>
    <source>
        <strain evidence="18 19">CCUG 32756T</strain>
    </source>
</reference>
<dbReference type="GO" id="GO:0008551">
    <property type="term" value="F:P-type cadmium transporter activity"/>
    <property type="evidence" value="ECO:0007669"/>
    <property type="project" value="UniProtKB-EC"/>
</dbReference>
<feature type="transmembrane region" description="Helical" evidence="16">
    <location>
        <begin position="351"/>
        <end position="376"/>
    </location>
</feature>
<keyword evidence="10" id="KW-0460">Magnesium</keyword>
<keyword evidence="9 16" id="KW-0067">ATP-binding</keyword>
<name>A0A5M9QJQ9_9HELI</name>
<evidence type="ECO:0000259" key="17">
    <source>
        <dbReference type="PROSITE" id="PS50846"/>
    </source>
</evidence>
<dbReference type="SUPFAM" id="SSF56784">
    <property type="entry name" value="HAD-like"/>
    <property type="match status" value="1"/>
</dbReference>
<dbReference type="SFLD" id="SFLDS00003">
    <property type="entry name" value="Haloacid_Dehalogenase"/>
    <property type="match status" value="1"/>
</dbReference>
<dbReference type="RefSeq" id="WP_150337489.1">
    <property type="nucleotide sequence ID" value="NZ_JAERIX010000033.1"/>
</dbReference>
<dbReference type="Pfam" id="PF00702">
    <property type="entry name" value="Hydrolase"/>
    <property type="match status" value="1"/>
</dbReference>
<keyword evidence="5" id="KW-0597">Phosphoprotein</keyword>
<feature type="transmembrane region" description="Helical" evidence="16">
    <location>
        <begin position="117"/>
        <end position="135"/>
    </location>
</feature>
<dbReference type="Pfam" id="PF00122">
    <property type="entry name" value="E1-E2_ATPase"/>
    <property type="match status" value="1"/>
</dbReference>
<dbReference type="InterPro" id="IPR036163">
    <property type="entry name" value="HMA_dom_sf"/>
</dbReference>
<evidence type="ECO:0000256" key="15">
    <source>
        <dbReference type="ARBA" id="ARBA00049338"/>
    </source>
</evidence>
<dbReference type="PRINTS" id="PR00941">
    <property type="entry name" value="CDATPASE"/>
</dbReference>
<dbReference type="PRINTS" id="PR00119">
    <property type="entry name" value="CATATPASE"/>
</dbReference>
<dbReference type="InterPro" id="IPR051014">
    <property type="entry name" value="Cation_Transport_ATPase_IB"/>
</dbReference>
<dbReference type="InterPro" id="IPR059000">
    <property type="entry name" value="ATPase_P-type_domA"/>
</dbReference>
<dbReference type="SUPFAM" id="SSF55008">
    <property type="entry name" value="HMA, heavy metal-associated domain"/>
    <property type="match status" value="1"/>
</dbReference>
<keyword evidence="4" id="KW-0104">Cadmium</keyword>
<evidence type="ECO:0000256" key="1">
    <source>
        <dbReference type="ARBA" id="ARBA00004651"/>
    </source>
</evidence>
<evidence type="ECO:0000313" key="19">
    <source>
        <dbReference type="Proteomes" id="UP000323707"/>
    </source>
</evidence>
<evidence type="ECO:0000256" key="2">
    <source>
        <dbReference type="ARBA" id="ARBA00006024"/>
    </source>
</evidence>
<dbReference type="AlphaFoldDB" id="A0A5M9QJQ9"/>
<dbReference type="SUPFAM" id="SSF81653">
    <property type="entry name" value="Calcium ATPase, transduction domain A"/>
    <property type="match status" value="1"/>
</dbReference>
<feature type="transmembrane region" description="Helical" evidence="16">
    <location>
        <begin position="317"/>
        <end position="339"/>
    </location>
</feature>
<evidence type="ECO:0000256" key="10">
    <source>
        <dbReference type="ARBA" id="ARBA00022842"/>
    </source>
</evidence>
<dbReference type="InterPro" id="IPR018303">
    <property type="entry name" value="ATPase_P-typ_P_site"/>
</dbReference>
<keyword evidence="13 16" id="KW-0472">Membrane</keyword>
<dbReference type="InterPro" id="IPR001757">
    <property type="entry name" value="P_typ_ATPase"/>
</dbReference>
<keyword evidence="18" id="KW-0378">Hydrolase</keyword>
<feature type="transmembrane region" description="Helical" evidence="16">
    <location>
        <begin position="676"/>
        <end position="695"/>
    </location>
</feature>
<feature type="domain" description="HMA" evidence="17">
    <location>
        <begin position="1"/>
        <end position="62"/>
    </location>
</feature>
<evidence type="ECO:0000256" key="4">
    <source>
        <dbReference type="ARBA" id="ARBA00022539"/>
    </source>
</evidence>
<dbReference type="InterPro" id="IPR036412">
    <property type="entry name" value="HAD-like_sf"/>
</dbReference>
<dbReference type="PANTHER" id="PTHR48085:SF5">
    <property type="entry name" value="CADMIUM_ZINC-TRANSPORTING ATPASE HMA4-RELATED"/>
    <property type="match status" value="1"/>
</dbReference>
<dbReference type="NCBIfam" id="TIGR01525">
    <property type="entry name" value="ATPase-IB_hvy"/>
    <property type="match status" value="1"/>
</dbReference>
<dbReference type="InterPro" id="IPR027256">
    <property type="entry name" value="P-typ_ATPase_IB"/>
</dbReference>
<sequence length="711" mass="77126">MHQYRLENLDCPNCAAKLESTLRKDQGIGQAQVNFATSTLQTDCNDMQKLQEIITQVEPQVRLSHLEEKQSARKFLSAQLFVLLGLIAVFLTSLVVEYALLAPLENTRQGDYESYKTMLWLGHIALYIIAGKEVFKRALHNARRKEFFDENVLMIAASIAAFIIGASEEAVGIMLFFAVGEYLQNASVRKGMESINALANLAPPKAHKIHNGKTIDIAAQELVANDEIIVLAGEVVPVDCVLLDELASFDTSAISGESLPTTSSQNAEILAGSIVLHSPAKLRALRPYHTSQIAKITELIENATAKKARTESFITSFARYYTPIVFFAALCIAFVPPIFASGAYSQNLYEWAYRAIVVLMVSCPCALVISVPLGYFGGIAACSKAGVLLKGSNYLEALSQLNMLSFDKTGTLTKGVFKVTDIVPEEGVSKREILGFAACAQNLSNHPIAQSIKQAYMDMAHTHHISEFEEFSGLGVRAVCDSKEIIAGNDKILHKFSIPHNTCDIDGTIVHISVDKRYLGYITIADELKAESKRVIDELKQLHITPIMLSGDGAYPCKIVGEQLSIAYYSGLLPQDKAALFTKLKTESRGKIGFVGDGINDAPTLALADVGIAMGSGSDLSQQKADIVVLNSSLDSLLQAIKIAKKTKIIIYENIALALGIKGLFIILGIFGVASIWEAVFGDVGVALLALANAMRTMTSANRLTSSPSHK</sequence>
<keyword evidence="7 16" id="KW-0479">Metal-binding</keyword>
<dbReference type="NCBIfam" id="TIGR01494">
    <property type="entry name" value="ATPase_P-type"/>
    <property type="match status" value="1"/>
</dbReference>
<dbReference type="PROSITE" id="PS01047">
    <property type="entry name" value="HMA_1"/>
    <property type="match status" value="1"/>
</dbReference>
<dbReference type="SFLD" id="SFLDF00027">
    <property type="entry name" value="p-type_atpase"/>
    <property type="match status" value="1"/>
</dbReference>
<evidence type="ECO:0000313" key="18">
    <source>
        <dbReference type="EMBL" id="KAA8708954.1"/>
    </source>
</evidence>
<dbReference type="SFLD" id="SFLDG00002">
    <property type="entry name" value="C1.7:_P-type_atpase_like"/>
    <property type="match status" value="1"/>
</dbReference>
<accession>A0A5M9QJQ9</accession>
<evidence type="ECO:0000256" key="5">
    <source>
        <dbReference type="ARBA" id="ARBA00022553"/>
    </source>
</evidence>
<dbReference type="Proteomes" id="UP000323707">
    <property type="component" value="Unassembled WGS sequence"/>
</dbReference>
<dbReference type="Gene3D" id="3.40.1110.10">
    <property type="entry name" value="Calcium-transporting ATPase, cytoplasmic domain N"/>
    <property type="match status" value="1"/>
</dbReference>
<evidence type="ECO:0000256" key="8">
    <source>
        <dbReference type="ARBA" id="ARBA00022741"/>
    </source>
</evidence>
<protein>
    <submittedName>
        <fullName evidence="18">Cadmium-translocating P-type ATPase</fullName>
        <ecNumber evidence="18">3.6.3.3</ecNumber>
    </submittedName>
</protein>
<feature type="transmembrane region" description="Helical" evidence="16">
    <location>
        <begin position="80"/>
        <end position="101"/>
    </location>
</feature>
<comment type="similarity">
    <text evidence="2 16">Belongs to the cation transport ATPase (P-type) (TC 3.A.3) family. Type IB subfamily.</text>
</comment>
<evidence type="ECO:0000256" key="12">
    <source>
        <dbReference type="ARBA" id="ARBA00022989"/>
    </source>
</evidence>
<evidence type="ECO:0000256" key="14">
    <source>
        <dbReference type="ARBA" id="ARBA00047308"/>
    </source>
</evidence>
<dbReference type="GO" id="GO:0005524">
    <property type="term" value="F:ATP binding"/>
    <property type="evidence" value="ECO:0007669"/>
    <property type="project" value="UniProtKB-UniRule"/>
</dbReference>
<comment type="catalytic activity">
    <reaction evidence="14">
        <text>Zn(2+)(in) + ATP + H2O = Zn(2+)(out) + ADP + phosphate + H(+)</text>
        <dbReference type="Rhea" id="RHEA:20621"/>
        <dbReference type="ChEBI" id="CHEBI:15377"/>
        <dbReference type="ChEBI" id="CHEBI:15378"/>
        <dbReference type="ChEBI" id="CHEBI:29105"/>
        <dbReference type="ChEBI" id="CHEBI:30616"/>
        <dbReference type="ChEBI" id="CHEBI:43474"/>
        <dbReference type="ChEBI" id="CHEBI:456216"/>
        <dbReference type="EC" id="7.2.2.12"/>
    </reaction>
</comment>
<evidence type="ECO:0000256" key="3">
    <source>
        <dbReference type="ARBA" id="ARBA00022475"/>
    </source>
</evidence>
<dbReference type="Gene3D" id="2.70.150.10">
    <property type="entry name" value="Calcium-transporting ATPase, cytoplasmic transduction domain A"/>
    <property type="match status" value="1"/>
</dbReference>
<dbReference type="GO" id="GO:0016887">
    <property type="term" value="F:ATP hydrolysis activity"/>
    <property type="evidence" value="ECO:0007669"/>
    <property type="project" value="InterPro"/>
</dbReference>
<dbReference type="FunFam" id="3.40.1110.10:FF:000066">
    <property type="entry name" value="Cadmium-translocating P-type ATPase"/>
    <property type="match status" value="1"/>
</dbReference>
<dbReference type="PANTHER" id="PTHR48085">
    <property type="entry name" value="CADMIUM/ZINC-TRANSPORTING ATPASE HMA2-RELATED"/>
    <property type="match status" value="1"/>
</dbReference>
<comment type="catalytic activity">
    <reaction evidence="15">
        <text>Cd(2+)(in) + ATP + H2O = Cd(2+)(out) + ADP + phosphate + H(+)</text>
        <dbReference type="Rhea" id="RHEA:12132"/>
        <dbReference type="ChEBI" id="CHEBI:15377"/>
        <dbReference type="ChEBI" id="CHEBI:15378"/>
        <dbReference type="ChEBI" id="CHEBI:30616"/>
        <dbReference type="ChEBI" id="CHEBI:43474"/>
        <dbReference type="ChEBI" id="CHEBI:48775"/>
        <dbReference type="ChEBI" id="CHEBI:456216"/>
        <dbReference type="EC" id="7.2.2.21"/>
    </reaction>
</comment>
<gene>
    <name evidence="18" type="primary">cadA</name>
    <name evidence="18" type="ORF">F4V45_05945</name>
</gene>
<dbReference type="InterPro" id="IPR006121">
    <property type="entry name" value="HMA_dom"/>
</dbReference>
<dbReference type="GO" id="GO:0005886">
    <property type="term" value="C:plasma membrane"/>
    <property type="evidence" value="ECO:0007669"/>
    <property type="project" value="UniProtKB-SubCell"/>
</dbReference>
<dbReference type="Gene3D" id="3.40.50.1000">
    <property type="entry name" value="HAD superfamily/HAD-like"/>
    <property type="match status" value="1"/>
</dbReference>
<dbReference type="Pfam" id="PF00403">
    <property type="entry name" value="HMA"/>
    <property type="match status" value="1"/>
</dbReference>
<evidence type="ECO:0000256" key="13">
    <source>
        <dbReference type="ARBA" id="ARBA00023136"/>
    </source>
</evidence>
<dbReference type="InterPro" id="IPR044492">
    <property type="entry name" value="P_typ_ATPase_HD_dom"/>
</dbReference>
<evidence type="ECO:0000256" key="9">
    <source>
        <dbReference type="ARBA" id="ARBA00022840"/>
    </source>
</evidence>
<dbReference type="InterPro" id="IPR023298">
    <property type="entry name" value="ATPase_P-typ_TM_dom_sf"/>
</dbReference>
<dbReference type="InterPro" id="IPR008250">
    <property type="entry name" value="ATPase_P-typ_transduc_dom_A_sf"/>
</dbReference>
<dbReference type="GO" id="GO:0016463">
    <property type="term" value="F:P-type zinc transporter activity"/>
    <property type="evidence" value="ECO:0007669"/>
    <property type="project" value="UniProtKB-EC"/>
</dbReference>
<dbReference type="EMBL" id="VXKE01000018">
    <property type="protein sequence ID" value="KAA8708954.1"/>
    <property type="molecule type" value="Genomic_DNA"/>
</dbReference>
<keyword evidence="8 16" id="KW-0547">Nucleotide-binding</keyword>
<comment type="subcellular location">
    <subcellularLocation>
        <location evidence="1">Cell membrane</location>
        <topology evidence="1">Multi-pass membrane protein</topology>
    </subcellularLocation>
</comment>
<dbReference type="PROSITE" id="PS00154">
    <property type="entry name" value="ATPASE_E1_E2"/>
    <property type="match status" value="1"/>
</dbReference>
<evidence type="ECO:0000256" key="7">
    <source>
        <dbReference type="ARBA" id="ARBA00022723"/>
    </source>
</evidence>
<dbReference type="InterPro" id="IPR023299">
    <property type="entry name" value="ATPase_P-typ_cyto_dom_N"/>
</dbReference>
<proteinExistence type="inferred from homology"/>
<dbReference type="PROSITE" id="PS50846">
    <property type="entry name" value="HMA_2"/>
    <property type="match status" value="1"/>
</dbReference>
<comment type="caution">
    <text evidence="18">The sequence shown here is derived from an EMBL/GenBank/DDBJ whole genome shotgun (WGS) entry which is preliminary data.</text>
</comment>
<dbReference type="NCBIfam" id="TIGR01512">
    <property type="entry name" value="ATPase-IB2_Cd"/>
    <property type="match status" value="1"/>
</dbReference>
<dbReference type="Gene3D" id="3.30.70.100">
    <property type="match status" value="1"/>
</dbReference>
<dbReference type="CDD" id="cd00371">
    <property type="entry name" value="HMA"/>
    <property type="match status" value="1"/>
</dbReference>
<dbReference type="InterPro" id="IPR017969">
    <property type="entry name" value="Heavy-metal-associated_CS"/>
</dbReference>
<keyword evidence="11" id="KW-1278">Translocase</keyword>
<dbReference type="EC" id="3.6.3.3" evidence="18"/>
<keyword evidence="12 16" id="KW-1133">Transmembrane helix</keyword>
<keyword evidence="6 16" id="KW-0812">Transmembrane</keyword>
<feature type="transmembrane region" description="Helical" evidence="16">
    <location>
        <begin position="649"/>
        <end position="670"/>
    </location>
</feature>